<organism evidence="2 3">
    <name type="scientific">Batillaria attramentaria</name>
    <dbReference type="NCBI Taxonomy" id="370345"/>
    <lineage>
        <taxon>Eukaryota</taxon>
        <taxon>Metazoa</taxon>
        <taxon>Spiralia</taxon>
        <taxon>Lophotrochozoa</taxon>
        <taxon>Mollusca</taxon>
        <taxon>Gastropoda</taxon>
        <taxon>Caenogastropoda</taxon>
        <taxon>Sorbeoconcha</taxon>
        <taxon>Cerithioidea</taxon>
        <taxon>Batillariidae</taxon>
        <taxon>Batillaria</taxon>
    </lineage>
</organism>
<keyword evidence="3" id="KW-1185">Reference proteome</keyword>
<accession>A0ABD0LTW5</accession>
<sequence>MSRVKITATKSQRRCFTHLVLACPNSANSALPLQNHNNCATKLSKKGKLNCQKKQSLSQKWGEKGVTNAKQPPSTVSRLSTLKII</sequence>
<evidence type="ECO:0000313" key="2">
    <source>
        <dbReference type="EMBL" id="KAK7502823.1"/>
    </source>
</evidence>
<proteinExistence type="predicted"/>
<protein>
    <submittedName>
        <fullName evidence="2">Uncharacterized protein</fullName>
    </submittedName>
</protein>
<gene>
    <name evidence="2" type="ORF">BaRGS_00006073</name>
</gene>
<reference evidence="2 3" key="1">
    <citation type="journal article" date="2023" name="Sci. Data">
        <title>Genome assembly of the Korean intertidal mud-creeper Batillaria attramentaria.</title>
        <authorList>
            <person name="Patra A.K."/>
            <person name="Ho P.T."/>
            <person name="Jun S."/>
            <person name="Lee S.J."/>
            <person name="Kim Y."/>
            <person name="Won Y.J."/>
        </authorList>
    </citation>
    <scope>NUCLEOTIDE SEQUENCE [LARGE SCALE GENOMIC DNA]</scope>
    <source>
        <strain evidence="2">Wonlab-2016</strain>
    </source>
</reference>
<dbReference type="EMBL" id="JACVVK020000024">
    <property type="protein sequence ID" value="KAK7502823.1"/>
    <property type="molecule type" value="Genomic_DNA"/>
</dbReference>
<dbReference type="Proteomes" id="UP001519460">
    <property type="component" value="Unassembled WGS sequence"/>
</dbReference>
<evidence type="ECO:0000256" key="1">
    <source>
        <dbReference type="SAM" id="MobiDB-lite"/>
    </source>
</evidence>
<name>A0ABD0LTW5_9CAEN</name>
<dbReference type="AlphaFoldDB" id="A0ABD0LTW5"/>
<feature type="region of interest" description="Disordered" evidence="1">
    <location>
        <begin position="60"/>
        <end position="85"/>
    </location>
</feature>
<feature type="compositionally biased region" description="Polar residues" evidence="1">
    <location>
        <begin position="68"/>
        <end position="85"/>
    </location>
</feature>
<comment type="caution">
    <text evidence="2">The sequence shown here is derived from an EMBL/GenBank/DDBJ whole genome shotgun (WGS) entry which is preliminary data.</text>
</comment>
<evidence type="ECO:0000313" key="3">
    <source>
        <dbReference type="Proteomes" id="UP001519460"/>
    </source>
</evidence>